<dbReference type="PANTHER" id="PTHR13886">
    <property type="entry name" value="JNK/SAPK-ASSOCIATED PROTEIN"/>
    <property type="match status" value="1"/>
</dbReference>
<gene>
    <name evidence="4" type="ORF">X801_03171</name>
</gene>
<name>A0A1S8X2N3_OPIVI</name>
<reference evidence="4 5" key="1">
    <citation type="submission" date="2015-03" db="EMBL/GenBank/DDBJ databases">
        <title>Draft genome of the nematode, Opisthorchis viverrini.</title>
        <authorList>
            <person name="Mitreva M."/>
        </authorList>
    </citation>
    <scope>NUCLEOTIDE SEQUENCE [LARGE SCALE GENOMIC DNA]</scope>
    <source>
        <strain evidence="4">Khon Kaen</strain>
    </source>
</reference>
<feature type="domain" description="RH1" evidence="3">
    <location>
        <begin position="21"/>
        <end position="109"/>
    </location>
</feature>
<dbReference type="Pfam" id="PF09744">
    <property type="entry name" value="RH1"/>
    <property type="match status" value="1"/>
</dbReference>
<dbReference type="EMBL" id="KV892365">
    <property type="protein sequence ID" value="OON20937.1"/>
    <property type="molecule type" value="Genomic_DNA"/>
</dbReference>
<organism evidence="4 5">
    <name type="scientific">Opisthorchis viverrini</name>
    <name type="common">Southeast Asian liver fluke</name>
    <dbReference type="NCBI Taxonomy" id="6198"/>
    <lineage>
        <taxon>Eukaryota</taxon>
        <taxon>Metazoa</taxon>
        <taxon>Spiralia</taxon>
        <taxon>Lophotrochozoa</taxon>
        <taxon>Platyhelminthes</taxon>
        <taxon>Trematoda</taxon>
        <taxon>Digenea</taxon>
        <taxon>Opisthorchiida</taxon>
        <taxon>Opisthorchiata</taxon>
        <taxon>Opisthorchiidae</taxon>
        <taxon>Opisthorchis</taxon>
    </lineage>
</organism>
<dbReference type="GO" id="GO:0005078">
    <property type="term" value="F:MAP-kinase scaffold activity"/>
    <property type="evidence" value="ECO:0007669"/>
    <property type="project" value="InterPro"/>
</dbReference>
<accession>A0A1S8X2N3</accession>
<evidence type="ECO:0000256" key="2">
    <source>
        <dbReference type="SAM" id="MobiDB-lite"/>
    </source>
</evidence>
<feature type="compositionally biased region" description="Polar residues" evidence="2">
    <location>
        <begin position="1"/>
        <end position="10"/>
    </location>
</feature>
<proteinExistence type="predicted"/>
<dbReference type="PANTHER" id="PTHR13886:SF4">
    <property type="entry name" value="JNK-INTERACTING PROTEIN 3"/>
    <property type="match status" value="1"/>
</dbReference>
<sequence>MDYERANSTPSKDDSSREEFTAIPTDTSTSKDDVSTKVQTLATDIYRELEKLIGVYGNKFLQNLMPLVVSALESLDAVHSENQDLTLKLALVKQDQKHLLSEYEREKSSRKVAESRVLRLEDECEEEKKTHHAKQAELEANAKVLAQKVKSLSDQCFDGSICTPQHNLGDSASLSMFSGVTREVNNLIKENQDLVQTK</sequence>
<evidence type="ECO:0000313" key="4">
    <source>
        <dbReference type="EMBL" id="OON20937.1"/>
    </source>
</evidence>
<evidence type="ECO:0000256" key="1">
    <source>
        <dbReference type="SAM" id="Coils"/>
    </source>
</evidence>
<dbReference type="GO" id="GO:0016192">
    <property type="term" value="P:vesicle-mediated transport"/>
    <property type="evidence" value="ECO:0007669"/>
    <property type="project" value="TreeGrafter"/>
</dbReference>
<feature type="compositionally biased region" description="Basic and acidic residues" evidence="2">
    <location>
        <begin position="11"/>
        <end position="20"/>
    </location>
</feature>
<dbReference type="GO" id="GO:0030159">
    <property type="term" value="F:signaling receptor complex adaptor activity"/>
    <property type="evidence" value="ECO:0007669"/>
    <property type="project" value="TreeGrafter"/>
</dbReference>
<dbReference type="AlphaFoldDB" id="A0A1S8X2N3"/>
<dbReference type="GO" id="GO:0008432">
    <property type="term" value="F:JUN kinase binding"/>
    <property type="evidence" value="ECO:0007669"/>
    <property type="project" value="TreeGrafter"/>
</dbReference>
<protein>
    <recommendedName>
        <fullName evidence="3">RH1 domain-containing protein</fullName>
    </recommendedName>
</protein>
<feature type="region of interest" description="Disordered" evidence="2">
    <location>
        <begin position="1"/>
        <end position="32"/>
    </location>
</feature>
<dbReference type="GO" id="GO:0005737">
    <property type="term" value="C:cytoplasm"/>
    <property type="evidence" value="ECO:0007669"/>
    <property type="project" value="TreeGrafter"/>
</dbReference>
<dbReference type="GO" id="GO:0019894">
    <property type="term" value="F:kinesin binding"/>
    <property type="evidence" value="ECO:0007669"/>
    <property type="project" value="TreeGrafter"/>
</dbReference>
<keyword evidence="1" id="KW-0175">Coiled coil</keyword>
<feature type="coiled-coil region" evidence="1">
    <location>
        <begin position="103"/>
        <end position="155"/>
    </location>
</feature>
<dbReference type="InterPro" id="IPR034743">
    <property type="entry name" value="RH1"/>
</dbReference>
<keyword evidence="5" id="KW-1185">Reference proteome</keyword>
<evidence type="ECO:0000259" key="3">
    <source>
        <dbReference type="PROSITE" id="PS51776"/>
    </source>
</evidence>
<dbReference type="InterPro" id="IPR039911">
    <property type="entry name" value="JIP3/JIP4"/>
</dbReference>
<dbReference type="PROSITE" id="PS51776">
    <property type="entry name" value="RH1"/>
    <property type="match status" value="1"/>
</dbReference>
<dbReference type="Gene3D" id="1.20.58.1770">
    <property type="match status" value="1"/>
</dbReference>
<dbReference type="Proteomes" id="UP000243686">
    <property type="component" value="Unassembled WGS sequence"/>
</dbReference>
<evidence type="ECO:0000313" key="5">
    <source>
        <dbReference type="Proteomes" id="UP000243686"/>
    </source>
</evidence>